<gene>
    <name evidence="3" type="ORF">PAC_04607</name>
</gene>
<dbReference type="EMBL" id="FJOG01000005">
    <property type="protein sequence ID" value="CZR54723.1"/>
    <property type="molecule type" value="Genomic_DNA"/>
</dbReference>
<reference evidence="3 4" key="1">
    <citation type="submission" date="2016-03" db="EMBL/GenBank/DDBJ databases">
        <authorList>
            <person name="Ploux O."/>
        </authorList>
    </citation>
    <scope>NUCLEOTIDE SEQUENCE [LARGE SCALE GENOMIC DNA]</scope>
    <source>
        <strain evidence="3 4">UAMH 11012</strain>
    </source>
</reference>
<dbReference type="AlphaFoldDB" id="A0A1L7WPM8"/>
<dbReference type="Gene3D" id="3.30.710.10">
    <property type="entry name" value="Potassium Channel Kv1.1, Chain A"/>
    <property type="match status" value="1"/>
</dbReference>
<dbReference type="PANTHER" id="PTHR47843:SF2">
    <property type="entry name" value="BTB DOMAIN-CONTAINING PROTEIN"/>
    <property type="match status" value="1"/>
</dbReference>
<organism evidence="3 4">
    <name type="scientific">Phialocephala subalpina</name>
    <dbReference type="NCBI Taxonomy" id="576137"/>
    <lineage>
        <taxon>Eukaryota</taxon>
        <taxon>Fungi</taxon>
        <taxon>Dikarya</taxon>
        <taxon>Ascomycota</taxon>
        <taxon>Pezizomycotina</taxon>
        <taxon>Leotiomycetes</taxon>
        <taxon>Helotiales</taxon>
        <taxon>Mollisiaceae</taxon>
        <taxon>Phialocephala</taxon>
        <taxon>Phialocephala fortinii species complex</taxon>
    </lineage>
</organism>
<sequence length="248" mass="28076">MAPEKRVGGESPLRKSANSTKKSKVTHKKGDPRPTFSAPGDVVTFYVTEDGEEQKFVIHREYVCHYSPVLKAAFNSNFIEGQTGEYRLDDITHGTFNLLVQWLYHQKVDLAHLKSGFNEKNDLAILTEEKLNLFQLWVLADKFSIPGLQNCVVDHIREGANLNDRDFLFPVKAYDYVYNNTAPDSPLRRLVVMLTGAYLDKGDIKSNADNFPRQMLTDLLLFTVEKAGDIDVGQSEIEDGCYVPLENK</sequence>
<keyword evidence="4" id="KW-1185">Reference proteome</keyword>
<dbReference type="PROSITE" id="PS50097">
    <property type="entry name" value="BTB"/>
    <property type="match status" value="1"/>
</dbReference>
<accession>A0A1L7WPM8</accession>
<protein>
    <recommendedName>
        <fullName evidence="2">BTB domain-containing protein</fullName>
    </recommendedName>
</protein>
<proteinExistence type="predicted"/>
<dbReference type="InterPro" id="IPR011333">
    <property type="entry name" value="SKP1/BTB/POZ_sf"/>
</dbReference>
<dbReference type="SUPFAM" id="SSF54695">
    <property type="entry name" value="POZ domain"/>
    <property type="match status" value="1"/>
</dbReference>
<dbReference type="SMART" id="SM00225">
    <property type="entry name" value="BTB"/>
    <property type="match status" value="1"/>
</dbReference>
<dbReference type="Proteomes" id="UP000184330">
    <property type="component" value="Unassembled WGS sequence"/>
</dbReference>
<evidence type="ECO:0000313" key="4">
    <source>
        <dbReference type="Proteomes" id="UP000184330"/>
    </source>
</evidence>
<dbReference type="OrthoDB" id="194443at2759"/>
<dbReference type="Pfam" id="PF00651">
    <property type="entry name" value="BTB"/>
    <property type="match status" value="1"/>
</dbReference>
<dbReference type="PANTHER" id="PTHR47843">
    <property type="entry name" value="BTB DOMAIN-CONTAINING PROTEIN-RELATED"/>
    <property type="match status" value="1"/>
</dbReference>
<name>A0A1L7WPM8_9HELO</name>
<feature type="region of interest" description="Disordered" evidence="1">
    <location>
        <begin position="1"/>
        <end position="36"/>
    </location>
</feature>
<feature type="domain" description="BTB" evidence="2">
    <location>
        <begin position="41"/>
        <end position="112"/>
    </location>
</feature>
<dbReference type="InterPro" id="IPR000210">
    <property type="entry name" value="BTB/POZ_dom"/>
</dbReference>
<evidence type="ECO:0000256" key="1">
    <source>
        <dbReference type="SAM" id="MobiDB-lite"/>
    </source>
</evidence>
<dbReference type="CDD" id="cd18186">
    <property type="entry name" value="BTB_POZ_ZBTB_KLHL-like"/>
    <property type="match status" value="1"/>
</dbReference>
<evidence type="ECO:0000313" key="3">
    <source>
        <dbReference type="EMBL" id="CZR54723.1"/>
    </source>
</evidence>
<evidence type="ECO:0000259" key="2">
    <source>
        <dbReference type="PROSITE" id="PS50097"/>
    </source>
</evidence>